<feature type="region of interest" description="Disordered" evidence="1">
    <location>
        <begin position="59"/>
        <end position="79"/>
    </location>
</feature>
<gene>
    <name evidence="2" type="ORF">EJE24_22180</name>
</gene>
<evidence type="ECO:0000256" key="1">
    <source>
        <dbReference type="SAM" id="MobiDB-lite"/>
    </source>
</evidence>
<dbReference type="Proteomes" id="UP000276389">
    <property type="component" value="Unassembled WGS sequence"/>
</dbReference>
<dbReference type="AlphaFoldDB" id="A0A428LGF6"/>
<evidence type="ECO:0000313" key="3">
    <source>
        <dbReference type="Proteomes" id="UP000276389"/>
    </source>
</evidence>
<evidence type="ECO:0000313" key="2">
    <source>
        <dbReference type="EMBL" id="RSK63075.1"/>
    </source>
</evidence>
<accession>A0A428LGF6</accession>
<reference evidence="2 3" key="1">
    <citation type="submission" date="2018-12" db="EMBL/GenBank/DDBJ databases">
        <title>The Genome Submission of two Enterobacter spp. strains.</title>
        <authorList>
            <person name="Wu W."/>
            <person name="Wei L."/>
            <person name="Feng Y."/>
            <person name="Zong Z."/>
        </authorList>
    </citation>
    <scope>NUCLEOTIDE SEQUENCE [LARGE SCALE GENOMIC DNA]</scope>
    <source>
        <strain evidence="2 3">WCHEHu045002</strain>
    </source>
</reference>
<protein>
    <submittedName>
        <fullName evidence="2">Uncharacterized protein</fullName>
    </submittedName>
</protein>
<sequence>MSRRANPYRQELKIALNQRKRQNTTINKLTDITVEWDGLSSGLGCDFNMLAEEVEKQLDVPDQQIADREKGYGDSREVA</sequence>
<proteinExistence type="predicted"/>
<organism evidence="2 3">
    <name type="scientific">Enterobacter huaxiensis</name>
    <dbReference type="NCBI Taxonomy" id="2494702"/>
    <lineage>
        <taxon>Bacteria</taxon>
        <taxon>Pseudomonadati</taxon>
        <taxon>Pseudomonadota</taxon>
        <taxon>Gammaproteobacteria</taxon>
        <taxon>Enterobacterales</taxon>
        <taxon>Enterobacteriaceae</taxon>
        <taxon>Enterobacter</taxon>
    </lineage>
</organism>
<dbReference type="EMBL" id="RWHU01000012">
    <property type="protein sequence ID" value="RSK63075.1"/>
    <property type="molecule type" value="Genomic_DNA"/>
</dbReference>
<name>A0A428LGF6_9ENTR</name>
<comment type="caution">
    <text evidence="2">The sequence shown here is derived from an EMBL/GenBank/DDBJ whole genome shotgun (WGS) entry which is preliminary data.</text>
</comment>
<dbReference type="RefSeq" id="WP_125915564.1">
    <property type="nucleotide sequence ID" value="NZ_RWHU01000012.1"/>
</dbReference>